<protein>
    <submittedName>
        <fullName evidence="1">Uncharacterized protein</fullName>
    </submittedName>
</protein>
<organism evidence="1 2">
    <name type="scientific">Toxoplasma gondii (strain ATCC 50611 / Me49)</name>
    <dbReference type="NCBI Taxonomy" id="508771"/>
    <lineage>
        <taxon>Eukaryota</taxon>
        <taxon>Sar</taxon>
        <taxon>Alveolata</taxon>
        <taxon>Apicomplexa</taxon>
        <taxon>Conoidasida</taxon>
        <taxon>Coccidia</taxon>
        <taxon>Eucoccidiorida</taxon>
        <taxon>Eimeriorina</taxon>
        <taxon>Sarcocystidae</taxon>
        <taxon>Toxoplasma</taxon>
    </lineage>
</organism>
<proteinExistence type="predicted"/>
<dbReference type="EMBL" id="CM002046">
    <property type="protein sequence ID" value="EPT26305.1"/>
    <property type="molecule type" value="Genomic_DNA"/>
</dbReference>
<dbReference type="GeneID" id="7900264"/>
<dbReference type="KEGG" id="tgo:TGME49_309130"/>
<keyword evidence="2" id="KW-1185">Reference proteome</keyword>
<name>A0A125YHU6_TOXGM</name>
<dbReference type="RefSeq" id="XP_002364182.1">
    <property type="nucleotide sequence ID" value="XM_002364141.2"/>
</dbReference>
<dbReference type="VEuPathDB" id="ToxoDB:TGME49_309130"/>
<sequence>MVVSSRKEESIRTALCFPPRSFERKASGNDGIWRRVQRWERRVDAARRSESRRVKPSRLLRRLPVSVSCTACTPDSDCSESRLSLPFPVERKDEKAAERTPNGSHFFSVLRLLNTPICSEEQSQTQHDERQKEKRIHSEFSFFCLFPSPLSARRAYLL</sequence>
<gene>
    <name evidence="1" type="ORF">TGME49_309130</name>
</gene>
<dbReference type="EMBL" id="KE138837">
    <property type="protein sequence ID" value="EPT26305.1"/>
    <property type="molecule type" value="Genomic_DNA"/>
</dbReference>
<dbReference type="AlphaFoldDB" id="A0A125YHU6"/>
<dbReference type="Proteomes" id="UP000001529">
    <property type="component" value="Chromosome XI"/>
</dbReference>
<evidence type="ECO:0000313" key="2">
    <source>
        <dbReference type="Proteomes" id="UP000001529"/>
    </source>
</evidence>
<evidence type="ECO:0000313" key="1">
    <source>
        <dbReference type="EMBL" id="EPT26305.1"/>
    </source>
</evidence>
<accession>A0A125YHU6</accession>
<reference evidence="1" key="1">
    <citation type="submission" date="2013-04" db="EMBL/GenBank/DDBJ databases">
        <authorList>
            <person name="Sibley D."/>
            <person name="Venepally P."/>
            <person name="Karamycheva S."/>
            <person name="Hadjithomas M."/>
            <person name="Khan A."/>
            <person name="Brunk B."/>
            <person name="Roos D."/>
            <person name="Caler E."/>
            <person name="Lorenzi H."/>
        </authorList>
    </citation>
    <scope>NUCLEOTIDE SEQUENCE [LARGE SCALE GENOMIC DNA]</scope>
    <source>
        <strain evidence="1">ME49</strain>
    </source>
</reference>